<dbReference type="EMBL" id="UINC01192280">
    <property type="protein sequence ID" value="SVE07351.1"/>
    <property type="molecule type" value="Genomic_DNA"/>
</dbReference>
<organism evidence="1">
    <name type="scientific">marine metagenome</name>
    <dbReference type="NCBI Taxonomy" id="408172"/>
    <lineage>
        <taxon>unclassified sequences</taxon>
        <taxon>metagenomes</taxon>
        <taxon>ecological metagenomes</taxon>
    </lineage>
</organism>
<gene>
    <name evidence="1" type="ORF">METZ01_LOCUS460205</name>
</gene>
<accession>A0A383AIE6</accession>
<reference evidence="1" key="1">
    <citation type="submission" date="2018-05" db="EMBL/GenBank/DDBJ databases">
        <authorList>
            <person name="Lanie J.A."/>
            <person name="Ng W.-L."/>
            <person name="Kazmierczak K.M."/>
            <person name="Andrzejewski T.M."/>
            <person name="Davidsen T.M."/>
            <person name="Wayne K.J."/>
            <person name="Tettelin H."/>
            <person name="Glass J.I."/>
            <person name="Rusch D."/>
            <person name="Podicherti R."/>
            <person name="Tsui H.-C.T."/>
            <person name="Winkler M.E."/>
        </authorList>
    </citation>
    <scope>NUCLEOTIDE SEQUENCE</scope>
</reference>
<evidence type="ECO:0000313" key="1">
    <source>
        <dbReference type="EMBL" id="SVE07351.1"/>
    </source>
</evidence>
<name>A0A383AIE6_9ZZZZ</name>
<protein>
    <submittedName>
        <fullName evidence="1">Uncharacterized protein</fullName>
    </submittedName>
</protein>
<feature type="non-terminal residue" evidence="1">
    <location>
        <position position="28"/>
    </location>
</feature>
<sequence length="28" mass="3143">MGTIKLPKNSIDFFKSNQNQIFESGNLA</sequence>
<dbReference type="AlphaFoldDB" id="A0A383AIE6"/>
<proteinExistence type="predicted"/>